<dbReference type="EMBL" id="DQ508731">
    <property type="protein sequence ID" value="ABF58685.1"/>
    <property type="molecule type" value="mRNA"/>
</dbReference>
<organism evidence="13">
    <name type="scientific">Perkinsus marinus</name>
    <dbReference type="NCBI Taxonomy" id="31276"/>
    <lineage>
        <taxon>Eukaryota</taxon>
        <taxon>Sar</taxon>
        <taxon>Alveolata</taxon>
        <taxon>Perkinsozoa</taxon>
        <taxon>Perkinsea</taxon>
        <taxon>Perkinsida</taxon>
        <taxon>Perkinsidae</taxon>
        <taxon>Perkinsus</taxon>
    </lineage>
</organism>
<dbReference type="PROSITE" id="PS00191">
    <property type="entry name" value="CYTOCHROME_B5_1"/>
    <property type="match status" value="1"/>
</dbReference>
<dbReference type="SMART" id="SM01117">
    <property type="entry name" value="Cyt-b5"/>
    <property type="match status" value="1"/>
</dbReference>
<keyword evidence="8" id="KW-0408">Iron</keyword>
<keyword evidence="6 11" id="KW-1133">Transmembrane helix</keyword>
<dbReference type="GO" id="GO:0020037">
    <property type="term" value="F:heme binding"/>
    <property type="evidence" value="ECO:0007669"/>
    <property type="project" value="InterPro"/>
</dbReference>
<evidence type="ECO:0000256" key="2">
    <source>
        <dbReference type="ARBA" id="ARBA00009295"/>
    </source>
</evidence>
<dbReference type="PROSITE" id="PS50255">
    <property type="entry name" value="CYTOCHROME_B5_2"/>
    <property type="match status" value="1"/>
</dbReference>
<feature type="transmembrane region" description="Helical" evidence="11">
    <location>
        <begin position="229"/>
        <end position="253"/>
    </location>
</feature>
<keyword evidence="10 11" id="KW-0472">Membrane</keyword>
<evidence type="ECO:0000256" key="10">
    <source>
        <dbReference type="ARBA" id="ARBA00023136"/>
    </source>
</evidence>
<keyword evidence="9" id="KW-0443">Lipid metabolism</keyword>
<evidence type="ECO:0000256" key="9">
    <source>
        <dbReference type="ARBA" id="ARBA00023098"/>
    </source>
</evidence>
<dbReference type="Pfam" id="PF00487">
    <property type="entry name" value="FA_desaturase"/>
    <property type="match status" value="1"/>
</dbReference>
<dbReference type="GO" id="GO:0006629">
    <property type="term" value="P:lipid metabolic process"/>
    <property type="evidence" value="ECO:0007669"/>
    <property type="project" value="UniProtKB-KW"/>
</dbReference>
<dbReference type="SUPFAM" id="SSF55856">
    <property type="entry name" value="Cytochrome b5-like heme/steroid binding domain"/>
    <property type="match status" value="1"/>
</dbReference>
<keyword evidence="7" id="KW-0560">Oxidoreductase</keyword>
<dbReference type="InterPro" id="IPR036400">
    <property type="entry name" value="Cyt_B5-like_heme/steroid_sf"/>
</dbReference>
<dbReference type="PANTHER" id="PTHR19353">
    <property type="entry name" value="FATTY ACID DESATURASE 2"/>
    <property type="match status" value="1"/>
</dbReference>
<evidence type="ECO:0000256" key="3">
    <source>
        <dbReference type="ARBA" id="ARBA00022617"/>
    </source>
</evidence>
<sequence length="411" mass="47023">MSSLTLYRGPFSRMVLPRQEICIDGRIYDVTEFINRHPGGKIILFQVGADATDAFREFHAGSEKAEKILKTLPSRDDDGTFLPSTQRSIMDDFKRLRDDLVSRGVFKPSVMHVVYRCLEVVALYLIGFYLALCTSNVYVGCAVLGVAQGRAGWLMHEGGHHSLTGNWKVDQFLQELFFGIGCGMSAAWWRNAHNKHHAAPQHLGKDVDLETLPLVAFNKAVLRGRLPSVWIRSQAVCFAPISTLLVSFFWQFYLHPRHIIRTGRRMESFWLLVRYLVIVYLGFSYGLVSVLLCYIASVHVGGMYIFVHFALSHTHLPVINQHGRANWLEYASKHTVNVSTNNYFVTWLMSYLNYQIEHHLFPSCPQFRFPGYVSMRVREFFHKHGLKYNEVGYLHALNLTFSNLAAVAIVE</sequence>
<name>A2T1W5_9ALVE</name>
<keyword evidence="4 11" id="KW-0812">Transmembrane</keyword>
<comment type="subcellular location">
    <subcellularLocation>
        <location evidence="1">Membrane</location>
        <topology evidence="1">Multi-pass membrane protein</topology>
    </subcellularLocation>
</comment>
<feature type="transmembrane region" description="Helical" evidence="11">
    <location>
        <begin position="273"/>
        <end position="296"/>
    </location>
</feature>
<dbReference type="GO" id="GO:0016717">
    <property type="term" value="F:oxidoreductase activity, acting on paired donors, with oxidation of a pair of donors resulting in the reduction of molecular oxygen to two molecules of water"/>
    <property type="evidence" value="ECO:0007669"/>
    <property type="project" value="TreeGrafter"/>
</dbReference>
<evidence type="ECO:0000313" key="13">
    <source>
        <dbReference type="EMBL" id="ABF58685.1"/>
    </source>
</evidence>
<evidence type="ECO:0000256" key="8">
    <source>
        <dbReference type="ARBA" id="ARBA00023004"/>
    </source>
</evidence>
<dbReference type="GO" id="GO:0016020">
    <property type="term" value="C:membrane"/>
    <property type="evidence" value="ECO:0007669"/>
    <property type="project" value="UniProtKB-SubCell"/>
</dbReference>
<protein>
    <submittedName>
        <fullName evidence="13">Delta5-desaturase</fullName>
    </submittedName>
</protein>
<dbReference type="InterPro" id="IPR001199">
    <property type="entry name" value="Cyt_B5-like_heme/steroid-bd"/>
</dbReference>
<dbReference type="GO" id="GO:0046872">
    <property type="term" value="F:metal ion binding"/>
    <property type="evidence" value="ECO:0007669"/>
    <property type="project" value="UniProtKB-KW"/>
</dbReference>
<evidence type="ECO:0000259" key="12">
    <source>
        <dbReference type="PROSITE" id="PS50255"/>
    </source>
</evidence>
<dbReference type="Gene3D" id="3.10.120.10">
    <property type="entry name" value="Cytochrome b5-like heme/steroid binding domain"/>
    <property type="match status" value="1"/>
</dbReference>
<dbReference type="InterPro" id="IPR018506">
    <property type="entry name" value="Cyt_B5_heme-BS"/>
</dbReference>
<evidence type="ECO:0000256" key="1">
    <source>
        <dbReference type="ARBA" id="ARBA00004141"/>
    </source>
</evidence>
<evidence type="ECO:0000256" key="5">
    <source>
        <dbReference type="ARBA" id="ARBA00022723"/>
    </source>
</evidence>
<dbReference type="InterPro" id="IPR012171">
    <property type="entry name" value="Fatty_acid_desaturase"/>
</dbReference>
<dbReference type="PIRSF" id="PIRSF015921">
    <property type="entry name" value="FA_sphinglp_des"/>
    <property type="match status" value="1"/>
</dbReference>
<evidence type="ECO:0000256" key="6">
    <source>
        <dbReference type="ARBA" id="ARBA00022989"/>
    </source>
</evidence>
<keyword evidence="3" id="KW-0349">Heme</keyword>
<dbReference type="PANTHER" id="PTHR19353:SF88">
    <property type="entry name" value="DELTA(5) FATTY ACID DESATURASE FAT-4"/>
    <property type="match status" value="1"/>
</dbReference>
<dbReference type="CDD" id="cd03506">
    <property type="entry name" value="Delta6-FADS-like"/>
    <property type="match status" value="1"/>
</dbReference>
<evidence type="ECO:0000256" key="11">
    <source>
        <dbReference type="SAM" id="Phobius"/>
    </source>
</evidence>
<evidence type="ECO:0000256" key="4">
    <source>
        <dbReference type="ARBA" id="ARBA00022692"/>
    </source>
</evidence>
<proteinExistence type="evidence at transcript level"/>
<dbReference type="AlphaFoldDB" id="A2T1W5"/>
<dbReference type="Pfam" id="PF00173">
    <property type="entry name" value="Cyt-b5"/>
    <property type="match status" value="1"/>
</dbReference>
<reference evidence="13" key="1">
    <citation type="journal article" date="2007" name="J. Biol. Chem.">
        <title>Co-transcribed genes for long chain polyunsaturated fatty acid biosynthesis in the protozoon Perkinsus marinus include a plant-like FAE1 3-ketoacyl coenzyme A synthase.</title>
        <authorList>
            <person name="Venegas-Caleron M."/>
            <person name="Beaudoin F."/>
            <person name="Sayanova O."/>
            <person name="Napier J.A."/>
        </authorList>
    </citation>
    <scope>NUCLEOTIDE SEQUENCE</scope>
    <source>
        <strain evidence="13">C20</strain>
    </source>
</reference>
<feature type="domain" description="Cytochrome b5 heme-binding" evidence="12">
    <location>
        <begin position="21"/>
        <end position="82"/>
    </location>
</feature>
<feature type="transmembrane region" description="Helical" evidence="11">
    <location>
        <begin position="121"/>
        <end position="147"/>
    </location>
</feature>
<evidence type="ECO:0000256" key="7">
    <source>
        <dbReference type="ARBA" id="ARBA00023002"/>
    </source>
</evidence>
<dbReference type="InterPro" id="IPR005804">
    <property type="entry name" value="FA_desaturase_dom"/>
</dbReference>
<accession>A2T1W5</accession>
<keyword evidence="5" id="KW-0479">Metal-binding</keyword>
<comment type="similarity">
    <text evidence="2">Belongs to the fatty acid desaturase type 1 family.</text>
</comment>